<feature type="chain" id="PRO_5046372840" description="Lipoprotein" evidence="2">
    <location>
        <begin position="20"/>
        <end position="182"/>
    </location>
</feature>
<feature type="signal peptide" evidence="2">
    <location>
        <begin position="1"/>
        <end position="19"/>
    </location>
</feature>
<dbReference type="Proteomes" id="UP000680679">
    <property type="component" value="Chromosome"/>
</dbReference>
<accession>A0ABM7QMQ8</accession>
<name>A0ABM7QMQ8_9GAMM</name>
<keyword evidence="4" id="KW-1185">Reference proteome</keyword>
<feature type="compositionally biased region" description="Basic residues" evidence="1">
    <location>
        <begin position="164"/>
        <end position="176"/>
    </location>
</feature>
<dbReference type="PROSITE" id="PS51257">
    <property type="entry name" value="PROKAR_LIPOPROTEIN"/>
    <property type="match status" value="1"/>
</dbReference>
<sequence length="182" mass="19946">MQKAVSTVAMALLLGGCAAQPSLLHVTEDWEQCSARVTREVENRGTADTGDRSAYIGANGAGLREDIRTACGYKPSPPGLLPEHWAILRQRCIAGPFSVAYASMSEAERSWFREYSEGSTVRLRAEAECRQIYAAVNQLPAHSSGGPNMPRSYRAYRSTLIGGHHLRPPKRPKPPKHPPPPR</sequence>
<evidence type="ECO:0000313" key="4">
    <source>
        <dbReference type="Proteomes" id="UP000680679"/>
    </source>
</evidence>
<reference evidence="3 4" key="1">
    <citation type="submission" date="2021-04" db="EMBL/GenBank/DDBJ databases">
        <title>Complete genome sequencing of Allochromatium tepidum strain NZ.</title>
        <authorList>
            <person name="Tsukatani Y."/>
            <person name="Mori H."/>
        </authorList>
    </citation>
    <scope>NUCLEOTIDE SEQUENCE [LARGE SCALE GENOMIC DNA]</scope>
    <source>
        <strain evidence="3 4">NZ</strain>
    </source>
</reference>
<organism evidence="3 4">
    <name type="scientific">Allochromatium tepidum</name>
    <dbReference type="NCBI Taxonomy" id="553982"/>
    <lineage>
        <taxon>Bacteria</taxon>
        <taxon>Pseudomonadati</taxon>
        <taxon>Pseudomonadota</taxon>
        <taxon>Gammaproteobacteria</taxon>
        <taxon>Chromatiales</taxon>
        <taxon>Chromatiaceae</taxon>
        <taxon>Allochromatium</taxon>
    </lineage>
</organism>
<proteinExistence type="predicted"/>
<evidence type="ECO:0008006" key="5">
    <source>
        <dbReference type="Google" id="ProtNLM"/>
    </source>
</evidence>
<evidence type="ECO:0000256" key="1">
    <source>
        <dbReference type="SAM" id="MobiDB-lite"/>
    </source>
</evidence>
<dbReference type="RefSeq" id="WP_213378309.1">
    <property type="nucleotide sequence ID" value="NZ_AP024563.1"/>
</dbReference>
<keyword evidence="2" id="KW-0732">Signal</keyword>
<evidence type="ECO:0000256" key="2">
    <source>
        <dbReference type="SAM" id="SignalP"/>
    </source>
</evidence>
<protein>
    <recommendedName>
        <fullName evidence="5">Lipoprotein</fullName>
    </recommendedName>
</protein>
<feature type="region of interest" description="Disordered" evidence="1">
    <location>
        <begin position="161"/>
        <end position="182"/>
    </location>
</feature>
<gene>
    <name evidence="3" type="ORF">Atep_18520</name>
</gene>
<evidence type="ECO:0000313" key="3">
    <source>
        <dbReference type="EMBL" id="BCU07175.1"/>
    </source>
</evidence>
<dbReference type="EMBL" id="AP024563">
    <property type="protein sequence ID" value="BCU07175.1"/>
    <property type="molecule type" value="Genomic_DNA"/>
</dbReference>